<dbReference type="Proteomes" id="UP001165189">
    <property type="component" value="Unassembled WGS sequence"/>
</dbReference>
<sequence length="1235" mass="137097">MSLEGRGFSLSEAGTASTLRVLQVEVDRPKLTQELSRSTNVTYIHCRGIGNLIRSTLLDPANKDKELHFYSSSGGNAGLAAVIAARDLGCSCTVVVPHSTKPLMISKLRAAGATDVIQHGSSWFEADTYLRQNFIENNTNEKGADTAMKRNIYVPPFDHPDIWKGAGTMVSEIAAQLPPRDTPAGYAFPADAIICSVGGGGLFNGIVEGLGDYMRSHPTPDLITGTTLKNVRVLAAETNGADSLALSLRSGSLQSLPAITSLATSLGALCVSPQTLKDAQSPPAGVDVVSVVGSDAEAAKGVIHLADDLRLQVELACGISVDIAAGPRLREAVPDLTPDSRVVVVVCGGSNITAEMIAEYRQRLQNGWDQFEQSIGQLGTRVLSESYQSLDIQDDENSDDDRTVCSQDEDMDMADTSIPMEYDPRKYEDPKISTLETALKEGLLALNKLQQAFEGSDVRNADIDWKPQIERTLSISQTEKVIIGLNGSTGAGKSSLINAIVDEENIVATNCMRASTAVATELLYNDGESRYKAQIEFIELRDWEQELRILFEDLLDSHEDVIRGDLQKNSDAAVALDKIKAVYPLLEVKDILNTSVEALMEHSNVSDLLGSVHVFEQNDPKVFSRMVKSYIDSRGRRGRSEKGPEKGRDMKYWPLIRVVRIFLKAPALITGAVLVDLPGLHDTNAARVEVAKEYSKRCSAHWIITPINRAVDDKVARDLLGQSFIMQMQMDCSFNNITFVCTKTDHITVSEVQDSLKLRLPSMQEREQRDRKRAQLGAELKLLQEGKGRVMEELSLLDDEIEELESCLFNEESSLNLSQLTPIKRKRHSDLEMDVTANPNAEVPSTPILHVSATDTQPSADSEIDELLRKFRSLKSERKVLDTQRREIYQQIQINKAALKRVQAESDNMRADTLSECIEARNEYSKHEIKRDYANGIRDLDEEDQDTLAPSDRSKLARNYKKIEDELPVFTASARAYQKLRGRLRKESAVAGFTQLEQTEIPQLQRHCISLTERAREASAMRFLTQLKQLFQSISLWSLETGQAHIMSAEEIQELEAEFNSTMVELKEGDLAEILEQYHRRAIALVERRSVTKESKDMLDKALSICCPGTLARMRNLMTQEGARNSVNMLQTSARRVTKGLTSLLESTGADIEALIDTTVDQVSRDYRIAIIDPRVRKLSQQQIELKNKITNIIQTAETEVHLDQHLGLSNHQELSAEILKHEGVANIKEENMQA</sequence>
<dbReference type="InterPro" id="IPR027417">
    <property type="entry name" value="P-loop_NTPase"/>
</dbReference>
<dbReference type="Pfam" id="PF00350">
    <property type="entry name" value="Dynamin_N"/>
    <property type="match status" value="1"/>
</dbReference>
<dbReference type="SUPFAM" id="SSF53686">
    <property type="entry name" value="Tryptophan synthase beta subunit-like PLP-dependent enzymes"/>
    <property type="match status" value="1"/>
</dbReference>
<dbReference type="InterPro" id="IPR001926">
    <property type="entry name" value="TrpB-like_PALP"/>
</dbReference>
<dbReference type="Gene3D" id="3.40.50.300">
    <property type="entry name" value="P-loop containing nucleotide triphosphate hydrolases"/>
    <property type="match status" value="1"/>
</dbReference>
<dbReference type="PANTHER" id="PTHR36681">
    <property type="entry name" value="NUCLEAR GTPASE, GERMINAL CENTER-ASSOCIATED, TANDEM DUPLICATE 3"/>
    <property type="match status" value="1"/>
</dbReference>
<evidence type="ECO:0000259" key="2">
    <source>
        <dbReference type="Pfam" id="PF00350"/>
    </source>
</evidence>
<dbReference type="Gene3D" id="3.40.50.1100">
    <property type="match status" value="2"/>
</dbReference>
<dbReference type="Pfam" id="PF00291">
    <property type="entry name" value="PALP"/>
    <property type="match status" value="1"/>
</dbReference>
<dbReference type="SUPFAM" id="SSF52540">
    <property type="entry name" value="P-loop containing nucleoside triphosphate hydrolases"/>
    <property type="match status" value="2"/>
</dbReference>
<gene>
    <name evidence="3" type="ORF">Aory05_000562000</name>
</gene>
<keyword evidence="4" id="KW-1185">Reference proteome</keyword>
<feature type="domain" description="Tryptophan synthase beta chain-like PALP" evidence="1">
    <location>
        <begin position="47"/>
        <end position="348"/>
    </location>
</feature>
<name>A0ABQ6KTS9_ASPOZ</name>
<evidence type="ECO:0000313" key="4">
    <source>
        <dbReference type="Proteomes" id="UP001165189"/>
    </source>
</evidence>
<evidence type="ECO:0000313" key="3">
    <source>
        <dbReference type="EMBL" id="GMG46830.1"/>
    </source>
</evidence>
<organism evidence="3 4">
    <name type="scientific">Aspergillus oryzae var. brunneus</name>
    <dbReference type="NCBI Taxonomy" id="332754"/>
    <lineage>
        <taxon>Eukaryota</taxon>
        <taxon>Fungi</taxon>
        <taxon>Dikarya</taxon>
        <taxon>Ascomycota</taxon>
        <taxon>Pezizomycotina</taxon>
        <taxon>Eurotiomycetes</taxon>
        <taxon>Eurotiomycetidae</taxon>
        <taxon>Eurotiales</taxon>
        <taxon>Aspergillaceae</taxon>
        <taxon>Aspergillus</taxon>
        <taxon>Aspergillus subgen. Circumdati</taxon>
    </lineage>
</organism>
<dbReference type="PANTHER" id="PTHR36681:SF3">
    <property type="entry name" value="NUCLEAR GTPASE, GERMINAL CENTER-ASSOCIATED, TANDEM DUPLICATE 3"/>
    <property type="match status" value="1"/>
</dbReference>
<proteinExistence type="predicted"/>
<reference evidence="3" key="1">
    <citation type="submission" date="2023-04" db="EMBL/GenBank/DDBJ databases">
        <title>Aspergillus oryzae var. brunneus NBRC 4377.</title>
        <authorList>
            <person name="Ichikawa N."/>
            <person name="Sato H."/>
            <person name="Tonouchi N."/>
        </authorList>
    </citation>
    <scope>NUCLEOTIDE SEQUENCE</scope>
    <source>
        <strain evidence="3">NBRC 4377</strain>
    </source>
</reference>
<accession>A0ABQ6KTS9</accession>
<comment type="caution">
    <text evidence="3">The sequence shown here is derived from an EMBL/GenBank/DDBJ whole genome shotgun (WGS) entry which is preliminary data.</text>
</comment>
<dbReference type="InterPro" id="IPR045063">
    <property type="entry name" value="Dynamin_N"/>
</dbReference>
<protein>
    <submittedName>
        <fullName evidence="3">Unnamed protein product</fullName>
    </submittedName>
</protein>
<dbReference type="EMBL" id="BSYB01000021">
    <property type="protein sequence ID" value="GMG46830.1"/>
    <property type="molecule type" value="Genomic_DNA"/>
</dbReference>
<feature type="domain" description="Dynamin N-terminal" evidence="2">
    <location>
        <begin position="485"/>
        <end position="719"/>
    </location>
</feature>
<evidence type="ECO:0000259" key="1">
    <source>
        <dbReference type="Pfam" id="PF00291"/>
    </source>
</evidence>
<dbReference type="InterPro" id="IPR036052">
    <property type="entry name" value="TrpB-like_PALP_sf"/>
</dbReference>